<dbReference type="RefSeq" id="WP_158052266.1">
    <property type="nucleotide sequence ID" value="NZ_WBKB01000004.1"/>
</dbReference>
<dbReference type="GO" id="GO:0003723">
    <property type="term" value="F:RNA binding"/>
    <property type="evidence" value="ECO:0007669"/>
    <property type="project" value="TreeGrafter"/>
</dbReference>
<keyword evidence="4" id="KW-0067">ATP-binding</keyword>
<evidence type="ECO:0000256" key="2">
    <source>
        <dbReference type="ARBA" id="ARBA00022801"/>
    </source>
</evidence>
<reference evidence="8 9" key="1">
    <citation type="submission" date="2019-09" db="EMBL/GenBank/DDBJ databases">
        <title>Phylogeny of genus Pseudoclavibacter and closely related genus.</title>
        <authorList>
            <person name="Li Y."/>
        </authorList>
    </citation>
    <scope>NUCLEOTIDE SEQUENCE [LARGE SCALE GENOMIC DNA]</scope>
    <source>
        <strain evidence="8 9">KCTC 13959</strain>
    </source>
</reference>
<dbReference type="Gene3D" id="1.20.120.1080">
    <property type="match status" value="1"/>
</dbReference>
<feature type="domain" description="Helicase ATP-binding" evidence="6">
    <location>
        <begin position="20"/>
        <end position="180"/>
    </location>
</feature>
<dbReference type="EC" id="3.6.4.13" evidence="8"/>
<dbReference type="SMART" id="SM00490">
    <property type="entry name" value="HELICc"/>
    <property type="match status" value="1"/>
</dbReference>
<dbReference type="PROSITE" id="PS51194">
    <property type="entry name" value="HELICASE_CTER"/>
    <property type="match status" value="1"/>
</dbReference>
<evidence type="ECO:0000313" key="9">
    <source>
        <dbReference type="Proteomes" id="UP000433493"/>
    </source>
</evidence>
<dbReference type="OrthoDB" id="9805617at2"/>
<dbReference type="PROSITE" id="PS51192">
    <property type="entry name" value="HELICASE_ATP_BIND_1"/>
    <property type="match status" value="1"/>
</dbReference>
<feature type="compositionally biased region" description="Polar residues" evidence="5">
    <location>
        <begin position="1015"/>
        <end position="1027"/>
    </location>
</feature>
<dbReference type="InterPro" id="IPR007502">
    <property type="entry name" value="Helicase-assoc_dom"/>
</dbReference>
<keyword evidence="3 8" id="KW-0347">Helicase</keyword>
<dbReference type="InterPro" id="IPR024590">
    <property type="entry name" value="HrpA_C"/>
</dbReference>
<dbReference type="Pfam" id="PF07717">
    <property type="entry name" value="OB_NTP_bind"/>
    <property type="match status" value="1"/>
</dbReference>
<comment type="caution">
    <text evidence="8">The sequence shown here is derived from an EMBL/GenBank/DDBJ whole genome shotgun (WGS) entry which is preliminary data.</text>
</comment>
<name>A0A7J5BDB5_9MICO</name>
<dbReference type="GO" id="GO:0005524">
    <property type="term" value="F:ATP binding"/>
    <property type="evidence" value="ECO:0007669"/>
    <property type="project" value="UniProtKB-KW"/>
</dbReference>
<keyword evidence="1" id="KW-0547">Nucleotide-binding</keyword>
<feature type="domain" description="Helicase C-terminal" evidence="7">
    <location>
        <begin position="212"/>
        <end position="387"/>
    </location>
</feature>
<proteinExistence type="predicted"/>
<feature type="region of interest" description="Disordered" evidence="5">
    <location>
        <begin position="1006"/>
        <end position="1075"/>
    </location>
</feature>
<dbReference type="Pfam" id="PF21010">
    <property type="entry name" value="HA2_C"/>
    <property type="match status" value="1"/>
</dbReference>
<keyword evidence="2 8" id="KW-0378">Hydrolase</keyword>
<dbReference type="SUPFAM" id="SSF52540">
    <property type="entry name" value="P-loop containing nucleoside triphosphate hydrolases"/>
    <property type="match status" value="1"/>
</dbReference>
<dbReference type="InterPro" id="IPR011545">
    <property type="entry name" value="DEAD/DEAH_box_helicase_dom"/>
</dbReference>
<protein>
    <submittedName>
        <fullName evidence="8">ATP-dependent RNA helicase HrpA</fullName>
        <ecNumber evidence="8">3.6.4.13</ecNumber>
    </submittedName>
</protein>
<dbReference type="PANTHER" id="PTHR18934">
    <property type="entry name" value="ATP-DEPENDENT RNA HELICASE"/>
    <property type="match status" value="1"/>
</dbReference>
<dbReference type="InterPro" id="IPR010222">
    <property type="entry name" value="RNA_helicase_HrpA"/>
</dbReference>
<organism evidence="8 9">
    <name type="scientific">Gulosibacter chungangensis</name>
    <dbReference type="NCBI Taxonomy" id="979746"/>
    <lineage>
        <taxon>Bacteria</taxon>
        <taxon>Bacillati</taxon>
        <taxon>Actinomycetota</taxon>
        <taxon>Actinomycetes</taxon>
        <taxon>Micrococcales</taxon>
        <taxon>Microbacteriaceae</taxon>
        <taxon>Gulosibacter</taxon>
    </lineage>
</organism>
<dbReference type="Pfam" id="PF11898">
    <property type="entry name" value="DUF3418"/>
    <property type="match status" value="1"/>
</dbReference>
<dbReference type="Gene3D" id="3.40.50.300">
    <property type="entry name" value="P-loop containing nucleotide triphosphate hydrolases"/>
    <property type="match status" value="2"/>
</dbReference>
<dbReference type="EMBL" id="WBKB01000004">
    <property type="protein sequence ID" value="KAB1643217.1"/>
    <property type="molecule type" value="Genomic_DNA"/>
</dbReference>
<evidence type="ECO:0000259" key="7">
    <source>
        <dbReference type="PROSITE" id="PS51194"/>
    </source>
</evidence>
<dbReference type="SMART" id="SM00487">
    <property type="entry name" value="DEXDc"/>
    <property type="match status" value="1"/>
</dbReference>
<dbReference type="PANTHER" id="PTHR18934:SF99">
    <property type="entry name" value="ATP-DEPENDENT RNA HELICASE DHX37-RELATED"/>
    <property type="match status" value="1"/>
</dbReference>
<evidence type="ECO:0000313" key="8">
    <source>
        <dbReference type="EMBL" id="KAB1643217.1"/>
    </source>
</evidence>
<gene>
    <name evidence="8" type="primary">hrpA</name>
    <name evidence="8" type="ORF">F8O05_08340</name>
</gene>
<evidence type="ECO:0000256" key="4">
    <source>
        <dbReference type="ARBA" id="ARBA00022840"/>
    </source>
</evidence>
<dbReference type="InterPro" id="IPR027417">
    <property type="entry name" value="P-loop_NTPase"/>
</dbReference>
<dbReference type="CDD" id="cd18791">
    <property type="entry name" value="SF2_C_RHA"/>
    <property type="match status" value="1"/>
</dbReference>
<accession>A0A7J5BDB5</accession>
<dbReference type="FunFam" id="3.40.50.300:FF:001922">
    <property type="entry name" value="DEAH (Asp-Glu-Ala-His) box polypeptide 29"/>
    <property type="match status" value="1"/>
</dbReference>
<evidence type="ECO:0000259" key="6">
    <source>
        <dbReference type="PROSITE" id="PS51192"/>
    </source>
</evidence>
<dbReference type="InterPro" id="IPR003593">
    <property type="entry name" value="AAA+_ATPase"/>
</dbReference>
<sequence>MLEITYPPELPVSQRREEIAEAIRDHQVVIVAGETGSGKTTQLPKICLELGREAIGHTQPRRIAARTIAERVAEELGSEIGDLVGYQVRFTDESSKATKVKLMTDGILLAELRGDRMLSRYDTIIIDEAHERSLNVDFLLGYLKRLLPKRPDLKVIITSATIDPESFSKHFADAPIIEVSGRTYPVDVRYRPLVADSDDPDAPAQDRDVFEGIVAALQELEGEAPGDVLVFLPGEREIRDAEDAIRGSLTGRRREATEVLPLYGRLSARDQHRVFEKGRAPGVRRRVVLATNVAETSLTVPGIAYVIDTGEARISRYSTRAKVQRLPIEAISQASANQRSGRSGRTRDGIAIRLYSEADFVSRPEFTDPEILRTNLASVLLQMLELKLGAIEEFPFLTPPDSRGVKDGVDLLRELGAIRGAPRGSRGPRVGAEGDVSRRAVPRLTRIGRDLARLPIDPRYGRMVLASKELDVAREVLIIVAGLTIQDIRERPLEHRQQADQLHARFRDPTSDFFTLLNLWNYLEAQSNELGSSAFRRLCKKEFLNFVRFREWQDLFRQLREATRGLGLRIQKPKTFSSEPNAEPGANADAVHRALLTGLLSHIGVYDELKRDYKGARNTRFRIFPGSGLSKSNPDAVMAAELVETSALFARTVAKIDPAWAEELAGDLVKRQHAEPHWERKQGQAVALETVTLYGVPLVRNRRVGFAKIDPAWSRDLFIRHALVEGDWTGRYAFERKNRQLRRELEELEERTRQRGLIEDDEAIIEFFVERIPDEVVSQPTFDKWWREAQKTQPNLLTLTRADLLGEDVDEGDDSQFPRVWKQGDQQLKLRYKFDPNSPDDGVTATIPLPLLAMLEPEGFDWLVPGFRAELVTALLRSVPKVIRRNFVPAADWAAKLLQEPANEDSLRSLSSSAGGVSKGTSSDLQRSIADARPDLGEPVDGPLTEVLRTHMQRAAGIRFDIEEFDLSKIPSHLLMRFRVVDDAGRELGASSDLIALQQRLKRASEASLVHATTGDASRSPRYTASGGTRGSKGNHASTAGEADVSKGRSLSAGEAGVTKGAAPDASFDQRDITEWPVPEIPESFEIRRKHGVIRAWPMLQLRKPASPASSPIDLLLATTAEDQQREHARAVAALLARSVPTPASYVQSHLTSHEKLSLASSPYQSTDALLGDVLAALASAAMPKDPVRTRAQFEALRDQFNSTLVDSMFTAVKLVAEILKAHREALASIKNVNALAYLGSLTDAKAQLESLIFDGFVSRTGMEQLRHLPRYLRAVTYRLERLQVNAANERSGMLEIDKAIELYRAADGQIPTDPNAPQSLTQVRWLLEEFRVSLFAQQLGTAQSVSLKRIRAALT</sequence>
<dbReference type="Proteomes" id="UP000433493">
    <property type="component" value="Unassembled WGS sequence"/>
</dbReference>
<evidence type="ECO:0000256" key="3">
    <source>
        <dbReference type="ARBA" id="ARBA00022806"/>
    </source>
</evidence>
<evidence type="ECO:0000256" key="1">
    <source>
        <dbReference type="ARBA" id="ARBA00022741"/>
    </source>
</evidence>
<dbReference type="NCBIfam" id="TIGR01967">
    <property type="entry name" value="DEAH_box_HrpA"/>
    <property type="match status" value="1"/>
</dbReference>
<dbReference type="GO" id="GO:0016787">
    <property type="term" value="F:hydrolase activity"/>
    <property type="evidence" value="ECO:0007669"/>
    <property type="project" value="UniProtKB-KW"/>
</dbReference>
<dbReference type="InterPro" id="IPR011709">
    <property type="entry name" value="DEAD-box_helicase_OB_fold"/>
</dbReference>
<dbReference type="SMART" id="SM00382">
    <property type="entry name" value="AAA"/>
    <property type="match status" value="1"/>
</dbReference>
<feature type="compositionally biased region" description="Polar residues" evidence="5">
    <location>
        <begin position="908"/>
        <end position="926"/>
    </location>
</feature>
<feature type="region of interest" description="Disordered" evidence="5">
    <location>
        <begin position="905"/>
        <end position="943"/>
    </location>
</feature>
<dbReference type="InterPro" id="IPR014001">
    <property type="entry name" value="Helicase_ATP-bd"/>
</dbReference>
<dbReference type="SMART" id="SM00847">
    <property type="entry name" value="HA2"/>
    <property type="match status" value="1"/>
</dbReference>
<dbReference type="Pfam" id="PF00270">
    <property type="entry name" value="DEAD"/>
    <property type="match status" value="1"/>
</dbReference>
<evidence type="ECO:0000256" key="5">
    <source>
        <dbReference type="SAM" id="MobiDB-lite"/>
    </source>
</evidence>
<keyword evidence="9" id="KW-1185">Reference proteome</keyword>
<dbReference type="InterPro" id="IPR001650">
    <property type="entry name" value="Helicase_C-like"/>
</dbReference>
<dbReference type="GO" id="GO:0003724">
    <property type="term" value="F:RNA helicase activity"/>
    <property type="evidence" value="ECO:0007669"/>
    <property type="project" value="UniProtKB-EC"/>
</dbReference>
<dbReference type="Pfam" id="PF00271">
    <property type="entry name" value="Helicase_C"/>
    <property type="match status" value="1"/>
</dbReference>